<proteinExistence type="predicted"/>
<sequence length="126" mass="13783">MSGPDEPIKLRNVETFETAQAQNPIRQRPREMIRRNIETYKIPARANAAWYLAVQLVTSQIDIDQALTFEVVVGKGEFLKGLEVEEAATELAGEAEGGERDFDDSARLRVAFDVGPVAGVVGVLGP</sequence>
<dbReference type="Proteomes" id="UP000243459">
    <property type="component" value="Chromosome 4"/>
</dbReference>
<dbReference type="Gramene" id="ONK72866">
    <property type="protein sequence ID" value="ONK72866"/>
    <property type="gene ID" value="A4U43_C04F24220"/>
</dbReference>
<evidence type="ECO:0000313" key="3">
    <source>
        <dbReference type="Proteomes" id="UP000243459"/>
    </source>
</evidence>
<evidence type="ECO:0000313" key="2">
    <source>
        <dbReference type="EMBL" id="ONK72866.1"/>
    </source>
</evidence>
<dbReference type="EMBL" id="CM007384">
    <property type="protein sequence ID" value="ONK72866.1"/>
    <property type="molecule type" value="Genomic_DNA"/>
</dbReference>
<dbReference type="Proteomes" id="UP000243459">
    <property type="component" value="Chromosome 7"/>
</dbReference>
<dbReference type="AlphaFoldDB" id="A0A5P1F397"/>
<evidence type="ECO:0000313" key="1">
    <source>
        <dbReference type="EMBL" id="ONK62694.1"/>
    </source>
</evidence>
<accession>A0A5P1F397</accession>
<organism evidence="2 3">
    <name type="scientific">Asparagus officinalis</name>
    <name type="common">Garden asparagus</name>
    <dbReference type="NCBI Taxonomy" id="4686"/>
    <lineage>
        <taxon>Eukaryota</taxon>
        <taxon>Viridiplantae</taxon>
        <taxon>Streptophyta</taxon>
        <taxon>Embryophyta</taxon>
        <taxon>Tracheophyta</taxon>
        <taxon>Spermatophyta</taxon>
        <taxon>Magnoliopsida</taxon>
        <taxon>Liliopsida</taxon>
        <taxon>Asparagales</taxon>
        <taxon>Asparagaceae</taxon>
        <taxon>Asparagoideae</taxon>
        <taxon>Asparagus</taxon>
    </lineage>
</organism>
<reference evidence="2" key="1">
    <citation type="submission" date="2016-10" db="EMBL/GenBank/DDBJ databases">
        <title>The evolution of sex chromosomes in Asparagus.</title>
        <authorList>
            <person name="Leebens-Mack J."/>
            <person name="Bowers J."/>
            <person name="Harkess A."/>
            <person name="Ayyampalayam S."/>
        </authorList>
    </citation>
    <scope>NUCLEOTIDE SEQUENCE [LARGE SCALE GENOMIC DNA]</scope>
    <source>
        <tissue evidence="2">Spear</tissue>
    </source>
</reference>
<reference evidence="3" key="2">
    <citation type="journal article" date="2017" name="Nat. Commun.">
        <title>The asparagus genome sheds light on the origin and evolution of a young Y chromosome.</title>
        <authorList>
            <person name="Harkess A."/>
            <person name="Zhou J."/>
            <person name="Xu C."/>
            <person name="Bowers J.E."/>
            <person name="Van der Hulst R."/>
            <person name="Ayyampalayam S."/>
            <person name="Mercati F."/>
            <person name="Riccardi P."/>
            <person name="McKain M.R."/>
            <person name="Kakrana A."/>
            <person name="Tang H."/>
            <person name="Ray J."/>
            <person name="Groenendijk J."/>
            <person name="Arikit S."/>
            <person name="Mathioni S.M."/>
            <person name="Nakano M."/>
            <person name="Shan H."/>
            <person name="Telgmann-Rauber A."/>
            <person name="Kanno A."/>
            <person name="Yue Z."/>
            <person name="Chen H."/>
            <person name="Li W."/>
            <person name="Chen Y."/>
            <person name="Xu X."/>
            <person name="Zhang Y."/>
            <person name="Luo S."/>
            <person name="Chen H."/>
            <person name="Gao J."/>
            <person name="Mao Z."/>
            <person name="Pires J.C."/>
            <person name="Luo M."/>
            <person name="Kudrna D."/>
            <person name="Wing R.A."/>
            <person name="Meyers B.C."/>
            <person name="Yi K."/>
            <person name="Kong H."/>
            <person name="Lavrijsen P."/>
            <person name="Sunseri F."/>
            <person name="Falavigna A."/>
            <person name="Ye Y."/>
            <person name="Leebens-Mack J.H."/>
            <person name="Chen G."/>
        </authorList>
    </citation>
    <scope>NUCLEOTIDE SEQUENCE [LARGE SCALE GENOMIC DNA]</scope>
    <source>
        <strain evidence="3">cv. DH0086</strain>
    </source>
</reference>
<dbReference type="EMBL" id="CM007387">
    <property type="protein sequence ID" value="ONK62694.1"/>
    <property type="molecule type" value="Genomic_DNA"/>
</dbReference>
<name>A0A5P1F397_ASPOF</name>
<protein>
    <submittedName>
        <fullName evidence="2">Uncharacterized protein</fullName>
    </submittedName>
</protein>
<dbReference type="Gramene" id="ONK62694">
    <property type="protein sequence ID" value="ONK62694"/>
    <property type="gene ID" value="A4U43_C07F6990"/>
</dbReference>
<gene>
    <name evidence="2" type="ORF">A4U43_C04F24220</name>
    <name evidence="1" type="ORF">A4U43_C07F6990</name>
</gene>
<keyword evidence="3" id="KW-1185">Reference proteome</keyword>